<dbReference type="InterPro" id="IPR007138">
    <property type="entry name" value="ABM_dom"/>
</dbReference>
<dbReference type="Pfam" id="PF03992">
    <property type="entry name" value="ABM"/>
    <property type="match status" value="1"/>
</dbReference>
<organism evidence="2">
    <name type="scientific">marine metagenome</name>
    <dbReference type="NCBI Taxonomy" id="408172"/>
    <lineage>
        <taxon>unclassified sequences</taxon>
        <taxon>metagenomes</taxon>
        <taxon>ecological metagenomes</taxon>
    </lineage>
</organism>
<dbReference type="EMBL" id="UINC01009363">
    <property type="protein sequence ID" value="SVA41994.1"/>
    <property type="molecule type" value="Genomic_DNA"/>
</dbReference>
<feature type="domain" description="ABM" evidence="1">
    <location>
        <begin position="1"/>
        <end position="61"/>
    </location>
</feature>
<sequence>MYGTIFTLDIKQGQEAPFLETLKSATAGLTPEGMKAWFVMKPDNGGEWIGVAVFESKEAHINNANDPRQAEIFGEIMGHLKSEPTWTDGSYVIGEIA</sequence>
<protein>
    <recommendedName>
        <fullName evidence="1">ABM domain-containing protein</fullName>
    </recommendedName>
</protein>
<dbReference type="InterPro" id="IPR011008">
    <property type="entry name" value="Dimeric_a/b-barrel"/>
</dbReference>
<evidence type="ECO:0000259" key="1">
    <source>
        <dbReference type="Pfam" id="PF03992"/>
    </source>
</evidence>
<accession>A0A381VP41</accession>
<gene>
    <name evidence="2" type="ORF">METZ01_LOCUS94848</name>
</gene>
<name>A0A381VP41_9ZZZZ</name>
<proteinExistence type="predicted"/>
<evidence type="ECO:0000313" key="2">
    <source>
        <dbReference type="EMBL" id="SVA41994.1"/>
    </source>
</evidence>
<dbReference type="SUPFAM" id="SSF54909">
    <property type="entry name" value="Dimeric alpha+beta barrel"/>
    <property type="match status" value="1"/>
</dbReference>
<reference evidence="2" key="1">
    <citation type="submission" date="2018-05" db="EMBL/GenBank/DDBJ databases">
        <authorList>
            <person name="Lanie J.A."/>
            <person name="Ng W.-L."/>
            <person name="Kazmierczak K.M."/>
            <person name="Andrzejewski T.M."/>
            <person name="Davidsen T.M."/>
            <person name="Wayne K.J."/>
            <person name="Tettelin H."/>
            <person name="Glass J.I."/>
            <person name="Rusch D."/>
            <person name="Podicherti R."/>
            <person name="Tsui H.-C.T."/>
            <person name="Winkler M.E."/>
        </authorList>
    </citation>
    <scope>NUCLEOTIDE SEQUENCE</scope>
</reference>
<dbReference type="AlphaFoldDB" id="A0A381VP41"/>